<evidence type="ECO:0000313" key="4">
    <source>
        <dbReference type="Proteomes" id="UP000023152"/>
    </source>
</evidence>
<feature type="compositionally biased region" description="Basic and acidic residues" evidence="1">
    <location>
        <begin position="71"/>
        <end position="113"/>
    </location>
</feature>
<dbReference type="AlphaFoldDB" id="X6NLH8"/>
<dbReference type="EMBL" id="ASPP01007995">
    <property type="protein sequence ID" value="ETO26237.1"/>
    <property type="molecule type" value="Genomic_DNA"/>
</dbReference>
<feature type="region of interest" description="Disordered" evidence="1">
    <location>
        <begin position="71"/>
        <end position="189"/>
    </location>
</feature>
<proteinExistence type="predicted"/>
<gene>
    <name evidence="3" type="ORF">RFI_10894</name>
</gene>
<name>X6NLH8_RETFI</name>
<feature type="compositionally biased region" description="Basic residues" evidence="1">
    <location>
        <begin position="154"/>
        <end position="167"/>
    </location>
</feature>
<keyword evidence="4" id="KW-1185">Reference proteome</keyword>
<feature type="non-terminal residue" evidence="3">
    <location>
        <position position="189"/>
    </location>
</feature>
<dbReference type="Gene3D" id="2.20.140.10">
    <property type="entry name" value="WGR domain"/>
    <property type="match status" value="1"/>
</dbReference>
<protein>
    <recommendedName>
        <fullName evidence="2">WGR domain-containing protein</fullName>
    </recommendedName>
</protein>
<evidence type="ECO:0000313" key="3">
    <source>
        <dbReference type="EMBL" id="ETO26237.1"/>
    </source>
</evidence>
<organism evidence="3 4">
    <name type="scientific">Reticulomyxa filosa</name>
    <dbReference type="NCBI Taxonomy" id="46433"/>
    <lineage>
        <taxon>Eukaryota</taxon>
        <taxon>Sar</taxon>
        <taxon>Rhizaria</taxon>
        <taxon>Retaria</taxon>
        <taxon>Foraminifera</taxon>
        <taxon>Monothalamids</taxon>
        <taxon>Reticulomyxidae</taxon>
        <taxon>Reticulomyxa</taxon>
    </lineage>
</organism>
<evidence type="ECO:0000259" key="2">
    <source>
        <dbReference type="Pfam" id="PF05406"/>
    </source>
</evidence>
<comment type="caution">
    <text evidence="3">The sequence shown here is derived from an EMBL/GenBank/DDBJ whole genome shotgun (WGS) entry which is preliminary data.</text>
</comment>
<dbReference type="Proteomes" id="UP000023152">
    <property type="component" value="Unassembled WGS sequence"/>
</dbReference>
<dbReference type="InterPro" id="IPR018247">
    <property type="entry name" value="EF_Hand_1_Ca_BS"/>
</dbReference>
<dbReference type="PROSITE" id="PS00018">
    <property type="entry name" value="EF_HAND_1"/>
    <property type="match status" value="1"/>
</dbReference>
<dbReference type="InterPro" id="IPR008893">
    <property type="entry name" value="WGR_domain"/>
</dbReference>
<feature type="compositionally biased region" description="Basic and acidic residues" evidence="1">
    <location>
        <begin position="127"/>
        <end position="141"/>
    </location>
</feature>
<feature type="domain" description="WGR" evidence="2">
    <location>
        <begin position="22"/>
        <end position="81"/>
    </location>
</feature>
<reference evidence="3 4" key="1">
    <citation type="journal article" date="2013" name="Curr. Biol.">
        <title>The Genome of the Foraminiferan Reticulomyxa filosa.</title>
        <authorList>
            <person name="Glockner G."/>
            <person name="Hulsmann N."/>
            <person name="Schleicher M."/>
            <person name="Noegel A.A."/>
            <person name="Eichinger L."/>
            <person name="Gallinger C."/>
            <person name="Pawlowski J."/>
            <person name="Sierra R."/>
            <person name="Euteneuer U."/>
            <person name="Pillet L."/>
            <person name="Moustafa A."/>
            <person name="Platzer M."/>
            <person name="Groth M."/>
            <person name="Szafranski K."/>
            <person name="Schliwa M."/>
        </authorList>
    </citation>
    <scope>NUCLEOTIDE SEQUENCE [LARGE SCALE GENOMIC DNA]</scope>
</reference>
<dbReference type="Pfam" id="PF05406">
    <property type="entry name" value="WGR"/>
    <property type="match status" value="1"/>
</dbReference>
<sequence>MFLDCPNKRNLGEVRLEIPGKGTSVRYWEITTNDKSYSIRFGQGSGKGRTCVKEFPDEELCKKAALEAIKTKEEEGYKKVEDDDKKGGSATDPKSDDKGESATAPKSDDKGESESATDPKPPALKRQRVEDGSSKDTKEADKEEEEFKDPAKDTKKRARGRPARSKHVSSSDDDDDDNNNTLTEEEMKQ</sequence>
<evidence type="ECO:0000256" key="1">
    <source>
        <dbReference type="SAM" id="MobiDB-lite"/>
    </source>
</evidence>
<accession>X6NLH8</accession>